<organism evidence="2">
    <name type="scientific">mine drainage metagenome</name>
    <dbReference type="NCBI Taxonomy" id="410659"/>
    <lineage>
        <taxon>unclassified sequences</taxon>
        <taxon>metagenomes</taxon>
        <taxon>ecological metagenomes</taxon>
    </lineage>
</organism>
<reference evidence="2" key="1">
    <citation type="submission" date="2016-10" db="EMBL/GenBank/DDBJ databases">
        <title>Sequence of Gallionella enrichment culture.</title>
        <authorList>
            <person name="Poehlein A."/>
            <person name="Muehling M."/>
            <person name="Daniel R."/>
        </authorList>
    </citation>
    <scope>NUCLEOTIDE SEQUENCE</scope>
</reference>
<dbReference type="Pfam" id="PF09851">
    <property type="entry name" value="SHOCT"/>
    <property type="match status" value="1"/>
</dbReference>
<evidence type="ECO:0000259" key="1">
    <source>
        <dbReference type="Pfam" id="PF09851"/>
    </source>
</evidence>
<proteinExistence type="predicted"/>
<gene>
    <name evidence="2" type="ORF">GALL_280700</name>
</gene>
<feature type="domain" description="SHOCT" evidence="1">
    <location>
        <begin position="27"/>
        <end position="52"/>
    </location>
</feature>
<accession>A0A1J5RDC6</accession>
<name>A0A1J5RDC6_9ZZZZ</name>
<evidence type="ECO:0000313" key="2">
    <source>
        <dbReference type="EMBL" id="OIQ90023.1"/>
    </source>
</evidence>
<dbReference type="EMBL" id="MLJW01000307">
    <property type="protein sequence ID" value="OIQ90023.1"/>
    <property type="molecule type" value="Genomic_DNA"/>
</dbReference>
<dbReference type="InterPro" id="IPR018649">
    <property type="entry name" value="SHOCT"/>
</dbReference>
<comment type="caution">
    <text evidence="2">The sequence shown here is derived from an EMBL/GenBank/DDBJ whole genome shotgun (WGS) entry which is preliminary data.</text>
</comment>
<sequence>MMGFDYGGMGLARLFMQDRSEPRQRTAVEILDARYARGEIDRDEYVKRRDDLTGGA</sequence>
<protein>
    <recommendedName>
        <fullName evidence="1">SHOCT domain-containing protein</fullName>
    </recommendedName>
</protein>
<dbReference type="AlphaFoldDB" id="A0A1J5RDC6"/>